<dbReference type="CDD" id="cd00293">
    <property type="entry name" value="USP-like"/>
    <property type="match status" value="1"/>
</dbReference>
<dbReference type="InterPro" id="IPR014729">
    <property type="entry name" value="Rossmann-like_a/b/a_fold"/>
</dbReference>
<dbReference type="InterPro" id="IPR006016">
    <property type="entry name" value="UspA"/>
</dbReference>
<dbReference type="KEGG" id="prb:X636_23030"/>
<dbReference type="GO" id="GO:0005737">
    <property type="term" value="C:cytoplasm"/>
    <property type="evidence" value="ECO:0007669"/>
    <property type="project" value="UniProtKB-SubCell"/>
</dbReference>
<dbReference type="AlphaFoldDB" id="A0A378YD93"/>
<comment type="similarity">
    <text evidence="1 2">Belongs to the universal stress protein A family.</text>
</comment>
<dbReference type="Gene3D" id="3.40.50.620">
    <property type="entry name" value="HUPs"/>
    <property type="match status" value="1"/>
</dbReference>
<proteinExistence type="inferred from homology"/>
<dbReference type="Proteomes" id="UP000361468">
    <property type="component" value="Unassembled WGS sequence"/>
</dbReference>
<dbReference type="STRING" id="93220.A6P55_23275"/>
<dbReference type="Pfam" id="PF00582">
    <property type="entry name" value="Usp"/>
    <property type="match status" value="1"/>
</dbReference>
<reference evidence="5 7" key="2">
    <citation type="submission" date="2019-08" db="EMBL/GenBank/DDBJ databases">
        <authorList>
            <person name="Peeters C."/>
        </authorList>
    </citation>
    <scope>NUCLEOTIDE SEQUENCE [LARGE SCALE GENOMIC DNA]</scope>
    <source>
        <strain evidence="5 7">LMG 31119</strain>
    </source>
</reference>
<evidence type="ECO:0000259" key="3">
    <source>
        <dbReference type="Pfam" id="PF00582"/>
    </source>
</evidence>
<comment type="subcellular location">
    <subcellularLocation>
        <location evidence="2">Cytoplasm</location>
    </subcellularLocation>
</comment>
<gene>
    <name evidence="4" type="ORF">NCTC13160_00445</name>
    <name evidence="5" type="ORF">PPN31119_01023</name>
</gene>
<dbReference type="OrthoDB" id="8547832at2"/>
<evidence type="ECO:0000313" key="4">
    <source>
        <dbReference type="EMBL" id="SUA74693.1"/>
    </source>
</evidence>
<evidence type="ECO:0000313" key="7">
    <source>
        <dbReference type="Proteomes" id="UP000361468"/>
    </source>
</evidence>
<evidence type="ECO:0000313" key="5">
    <source>
        <dbReference type="EMBL" id="VVE62848.1"/>
    </source>
</evidence>
<dbReference type="GeneID" id="57198941"/>
<feature type="domain" description="UspA" evidence="3">
    <location>
        <begin position="1"/>
        <end position="144"/>
    </location>
</feature>
<name>A0A378YD93_9BURK</name>
<dbReference type="SUPFAM" id="SSF52402">
    <property type="entry name" value="Adenine nucleotide alpha hydrolases-like"/>
    <property type="match status" value="1"/>
</dbReference>
<protein>
    <recommendedName>
        <fullName evidence="2">Universal stress protein</fullName>
    </recommendedName>
</protein>
<dbReference type="EMBL" id="CABPSO010000002">
    <property type="protein sequence ID" value="VVE62848.1"/>
    <property type="molecule type" value="Genomic_DNA"/>
</dbReference>
<evidence type="ECO:0000256" key="1">
    <source>
        <dbReference type="ARBA" id="ARBA00008791"/>
    </source>
</evidence>
<dbReference type="Proteomes" id="UP000254573">
    <property type="component" value="Unassembled WGS sequence"/>
</dbReference>
<dbReference type="PRINTS" id="PR01438">
    <property type="entry name" value="UNVRSLSTRESS"/>
</dbReference>
<dbReference type="InterPro" id="IPR006015">
    <property type="entry name" value="Universal_stress_UspA"/>
</dbReference>
<reference evidence="4 6" key="1">
    <citation type="submission" date="2018-06" db="EMBL/GenBank/DDBJ databases">
        <authorList>
            <consortium name="Pathogen Informatics"/>
            <person name="Doyle S."/>
        </authorList>
    </citation>
    <scope>NUCLEOTIDE SEQUENCE [LARGE SCALE GENOMIC DNA]</scope>
    <source>
        <strain evidence="4 6">NCTC13160</strain>
    </source>
</reference>
<keyword evidence="2" id="KW-0963">Cytoplasm</keyword>
<dbReference type="PIRSF" id="PIRSF006276">
    <property type="entry name" value="UspA"/>
    <property type="match status" value="1"/>
</dbReference>
<evidence type="ECO:0000256" key="2">
    <source>
        <dbReference type="PIRNR" id="PIRNR006276"/>
    </source>
</evidence>
<sequence length="158" mass="17145">MYERILVAIDGSPTADAAFDYALTMAKARRARLHVLFVVDIPVAYVTDADPFPFIEALRMQGESMRELATKRLNEEGVSGDVEIRDLLPLGGDVAVQINAAADEWQADLIVIGTHGRRGFRRLALGSVAENCARQAHRPVLLIPPTGVESPEVPGNAL</sequence>
<keyword evidence="7" id="KW-1185">Reference proteome</keyword>
<dbReference type="RefSeq" id="WP_023595989.1">
    <property type="nucleotide sequence ID" value="NC_023018.2"/>
</dbReference>
<evidence type="ECO:0000313" key="6">
    <source>
        <dbReference type="Proteomes" id="UP000254573"/>
    </source>
</evidence>
<dbReference type="EMBL" id="UGSG01000001">
    <property type="protein sequence ID" value="SUA74693.1"/>
    <property type="molecule type" value="Genomic_DNA"/>
</dbReference>
<dbReference type="PANTHER" id="PTHR46268">
    <property type="entry name" value="STRESS RESPONSE PROTEIN NHAX"/>
    <property type="match status" value="1"/>
</dbReference>
<organism evidence="4 6">
    <name type="scientific">Pandoraea pnomenusa</name>
    <dbReference type="NCBI Taxonomy" id="93220"/>
    <lineage>
        <taxon>Bacteria</taxon>
        <taxon>Pseudomonadati</taxon>
        <taxon>Pseudomonadota</taxon>
        <taxon>Betaproteobacteria</taxon>
        <taxon>Burkholderiales</taxon>
        <taxon>Burkholderiaceae</taxon>
        <taxon>Pandoraea</taxon>
    </lineage>
</organism>
<dbReference type="KEGG" id="ppno:DA70_04075"/>
<dbReference type="KEGG" id="ppnm:LV28_02235"/>
<dbReference type="PANTHER" id="PTHR46268:SF6">
    <property type="entry name" value="UNIVERSAL STRESS PROTEIN UP12"/>
    <property type="match status" value="1"/>
</dbReference>
<accession>A0A378YD93</accession>